<organism evidence="1 2">
    <name type="scientific">Shouchella clausii</name>
    <name type="common">Alkalihalobacillus clausii</name>
    <dbReference type="NCBI Taxonomy" id="79880"/>
    <lineage>
        <taxon>Bacteria</taxon>
        <taxon>Bacillati</taxon>
        <taxon>Bacillota</taxon>
        <taxon>Bacilli</taxon>
        <taxon>Bacillales</taxon>
        <taxon>Bacillaceae</taxon>
        <taxon>Shouchella</taxon>
    </lineage>
</organism>
<evidence type="ECO:0008006" key="3">
    <source>
        <dbReference type="Google" id="ProtNLM"/>
    </source>
</evidence>
<dbReference type="Gene3D" id="3.40.190.10">
    <property type="entry name" value="Periplasmic binding protein-like II"/>
    <property type="match status" value="2"/>
</dbReference>
<dbReference type="PROSITE" id="PS51257">
    <property type="entry name" value="PROKAR_LIPOPROTEIN"/>
    <property type="match status" value="1"/>
</dbReference>
<dbReference type="SUPFAM" id="SSF53850">
    <property type="entry name" value="Periplasmic binding protein-like II"/>
    <property type="match status" value="1"/>
</dbReference>
<sequence length="450" mass="50230">MKALYFIKKGGDKMKGWQGVAGMCLVSVVALTACSSSETEVAEGEGGEKADLKSGQTELRVAWWGSQARHDRTIEAIKLFEAENPDIAITTEFTGWDGYWERMSTQAAGRNLPDVIQMDLQYINEYVSRDLLVDLTPYVEDGTLDFSDVDDIYLEGGIVNEGLYGINLGSNAMSIAYDAEIFAEAGVPELEPGYTWDDYIEAVKTIHENLDGMYAYGFGDSLNFFKHYLRQHDLWLYNEDNTGLGYDDDKYLIDFLNMYKDLLDSGVAAPPDVKAEVQGIQDELIVHGRASTFSPHSNQIVALNEAAGRKLQMTTLPAMEGGSEASFIKPSLLFSATSQGDKSEEAARFINFFVNSIEANEILNAERGVPISEKVRDHLYDHVSENTQLQFDYVQLVEQRAAPIHPPDPAGTGQILDLYARMIEEFEYELLSAEEFAERFRGEVEIILSN</sequence>
<evidence type="ECO:0000313" key="2">
    <source>
        <dbReference type="Proteomes" id="UP000216207"/>
    </source>
</evidence>
<accession>A0A268NVN7</accession>
<dbReference type="PANTHER" id="PTHR43649:SF11">
    <property type="entry name" value="ABC TRANSPORTER SUBSTRATE-BINDING PROTEIN YESO-RELATED"/>
    <property type="match status" value="1"/>
</dbReference>
<name>A0A268NVN7_SHOCL</name>
<dbReference type="InterPro" id="IPR006059">
    <property type="entry name" value="SBP"/>
</dbReference>
<dbReference type="Proteomes" id="UP000216207">
    <property type="component" value="Unassembled WGS sequence"/>
</dbReference>
<dbReference type="Pfam" id="PF01547">
    <property type="entry name" value="SBP_bac_1"/>
    <property type="match status" value="1"/>
</dbReference>
<dbReference type="AlphaFoldDB" id="A0A268NVN7"/>
<reference evidence="1 2" key="1">
    <citation type="submission" date="2017-07" db="EMBL/GenBank/DDBJ databases">
        <title>Isolation and whole genome analysis of endospore-forming bacteria from heroin.</title>
        <authorList>
            <person name="Kalinowski J."/>
            <person name="Ahrens B."/>
            <person name="Al-Dilaimi A."/>
            <person name="Winkler A."/>
            <person name="Wibberg D."/>
            <person name="Schleenbecker U."/>
            <person name="Ruckert C."/>
            <person name="Wolfel R."/>
            <person name="Grass G."/>
        </authorList>
    </citation>
    <scope>NUCLEOTIDE SEQUENCE [LARGE SCALE GENOMIC DNA]</scope>
    <source>
        <strain evidence="1 2">7539</strain>
    </source>
</reference>
<comment type="caution">
    <text evidence="1">The sequence shown here is derived from an EMBL/GenBank/DDBJ whole genome shotgun (WGS) entry which is preliminary data.</text>
</comment>
<gene>
    <name evidence="1" type="ORF">CHH72_17805</name>
</gene>
<protein>
    <recommendedName>
        <fullName evidence="3">Sugar ABC transporter substrate-binding protein</fullName>
    </recommendedName>
</protein>
<evidence type="ECO:0000313" key="1">
    <source>
        <dbReference type="EMBL" id="PAE87573.1"/>
    </source>
</evidence>
<dbReference type="InterPro" id="IPR050490">
    <property type="entry name" value="Bact_solute-bd_prot1"/>
</dbReference>
<dbReference type="PANTHER" id="PTHR43649">
    <property type="entry name" value="ARABINOSE-BINDING PROTEIN-RELATED"/>
    <property type="match status" value="1"/>
</dbReference>
<dbReference type="EMBL" id="NPCC01000033">
    <property type="protein sequence ID" value="PAE87573.1"/>
    <property type="molecule type" value="Genomic_DNA"/>
</dbReference>
<proteinExistence type="predicted"/>